<evidence type="ECO:0000313" key="3">
    <source>
        <dbReference type="EMBL" id="ORZ20557.1"/>
    </source>
</evidence>
<gene>
    <name evidence="3" type="ORF">BCR42DRAFT_209822</name>
</gene>
<comment type="caution">
    <text evidence="3">The sequence shown here is derived from an EMBL/GenBank/DDBJ whole genome shotgun (WGS) entry which is preliminary data.</text>
</comment>
<sequence>MLVELDRLIQQSGIITFSLLPPNHDICLVMRQIPLLISQSLHPQQTMLTFVEKIIYMLYKSNTTLALEAYTVFLQSLFDTSPEVGREALLWLVYADDERKFNPSVMAMLIRCQLLPLEEFDIQLAKLIQTKADLASEFAADLVRICLLTPNPMTNLEDHILTVSTLRQQVISGESSPRVTSFIQDLQHRVDEVYPSIKLEGINCLQLRLLLAEWNQLSQYPIANDTLLSGIVKRILSATKDDDGKCFFLRMGTETCVQHYIMGRPKAIQWVDALAKLMTYMVTLEESSQQQSKMVGHIISVIVLVLAQYHEAMGPRFNQKPFFRLLSLVFTELCKSRAKAIDTSVLACFCDALFTLQPSQFPGFAFSWLQLVSHRVLLPQLLAKSDRSGWHIYHKLILCLLKFLGSLLEKQSLHTATKAFYHGTLRLLVVLLHDFPEFLCDYYMVFVQVIPHTCIQLRNMVLSAFPLVMHFPDPLTPDLCLGLLPECKEDPSIVMSYATILTEQQFNLKIDQFIEDGSSSFYKDALDFITSSSSSSVDSSVDGDSKEQQHVREDVLNALVLYTATQVIKIPTESNPAIKLYMYLVNHMSPQGSYLVLGAMADHLRYPNSHTQFFSQALLHFFQEMSEQTKEQITRILLERLIVNRPHPWGLLATFIGLIKEPKFWEHSFVRSSTEIERLFDNVARSIKRLS</sequence>
<dbReference type="Pfam" id="PF04054">
    <property type="entry name" value="Not1"/>
    <property type="match status" value="1"/>
</dbReference>
<dbReference type="PANTHER" id="PTHR13162:SF8">
    <property type="entry name" value="CCR4-NOT TRANSCRIPTION COMPLEX SUBUNIT 1"/>
    <property type="match status" value="1"/>
</dbReference>
<dbReference type="STRING" id="90262.A0A1X2IQM5"/>
<organism evidence="3 4">
    <name type="scientific">Absidia repens</name>
    <dbReference type="NCBI Taxonomy" id="90262"/>
    <lineage>
        <taxon>Eukaryota</taxon>
        <taxon>Fungi</taxon>
        <taxon>Fungi incertae sedis</taxon>
        <taxon>Mucoromycota</taxon>
        <taxon>Mucoromycotina</taxon>
        <taxon>Mucoromycetes</taxon>
        <taxon>Mucorales</taxon>
        <taxon>Cunninghamellaceae</taxon>
        <taxon>Absidia</taxon>
    </lineage>
</organism>
<evidence type="ECO:0000313" key="4">
    <source>
        <dbReference type="Proteomes" id="UP000193560"/>
    </source>
</evidence>
<dbReference type="Gene3D" id="1.25.40.800">
    <property type="match status" value="1"/>
</dbReference>
<protein>
    <submittedName>
        <fullName evidence="3">CCR4-Not complex component, Not1-domain-containing protein</fullName>
    </submittedName>
</protein>
<feature type="domain" description="CCR4-NOT transcription complex subunit 1-like NOT1 connector" evidence="2">
    <location>
        <begin position="4"/>
        <end position="176"/>
    </location>
</feature>
<dbReference type="Proteomes" id="UP000193560">
    <property type="component" value="Unassembled WGS sequence"/>
</dbReference>
<dbReference type="EMBL" id="MCGE01000006">
    <property type="protein sequence ID" value="ORZ20557.1"/>
    <property type="molecule type" value="Genomic_DNA"/>
</dbReference>
<dbReference type="GO" id="GO:0000288">
    <property type="term" value="P:nuclear-transcribed mRNA catabolic process, deadenylation-dependent decay"/>
    <property type="evidence" value="ECO:0007669"/>
    <property type="project" value="TreeGrafter"/>
</dbReference>
<dbReference type="OrthoDB" id="1933107at2759"/>
<evidence type="ECO:0000259" key="1">
    <source>
        <dbReference type="Pfam" id="PF04054"/>
    </source>
</evidence>
<dbReference type="AlphaFoldDB" id="A0A1X2IQM5"/>
<dbReference type="InterPro" id="IPR040398">
    <property type="entry name" value="Not1"/>
</dbReference>
<proteinExistence type="predicted"/>
<dbReference type="Gene3D" id="1.25.40.790">
    <property type="match status" value="1"/>
</dbReference>
<dbReference type="InterPro" id="IPR055454">
    <property type="entry name" value="CNOT1-like_NOT1_connector"/>
</dbReference>
<accession>A0A1X2IQM5</accession>
<dbReference type="InterPro" id="IPR007196">
    <property type="entry name" value="CCR4-Not_Not1_C"/>
</dbReference>
<dbReference type="GO" id="GO:0017148">
    <property type="term" value="P:negative regulation of translation"/>
    <property type="evidence" value="ECO:0007669"/>
    <property type="project" value="InterPro"/>
</dbReference>
<dbReference type="CDD" id="cd20710">
    <property type="entry name" value="NOT1_connector"/>
    <property type="match status" value="1"/>
</dbReference>
<dbReference type="GO" id="GO:0000932">
    <property type="term" value="C:P-body"/>
    <property type="evidence" value="ECO:0007669"/>
    <property type="project" value="TreeGrafter"/>
</dbReference>
<evidence type="ECO:0000259" key="2">
    <source>
        <dbReference type="Pfam" id="PF25097"/>
    </source>
</evidence>
<keyword evidence="4" id="KW-1185">Reference proteome</keyword>
<reference evidence="3 4" key="1">
    <citation type="submission" date="2016-07" db="EMBL/GenBank/DDBJ databases">
        <title>Pervasive Adenine N6-methylation of Active Genes in Fungi.</title>
        <authorList>
            <consortium name="DOE Joint Genome Institute"/>
            <person name="Mondo S.J."/>
            <person name="Dannebaum R.O."/>
            <person name="Kuo R.C."/>
            <person name="Labutti K."/>
            <person name="Haridas S."/>
            <person name="Kuo A."/>
            <person name="Salamov A."/>
            <person name="Ahrendt S.R."/>
            <person name="Lipzen A."/>
            <person name="Sullivan W."/>
            <person name="Andreopoulos W.B."/>
            <person name="Clum A."/>
            <person name="Lindquist E."/>
            <person name="Daum C."/>
            <person name="Ramamoorthy G.K."/>
            <person name="Gryganskyi A."/>
            <person name="Culley D."/>
            <person name="Magnuson J.K."/>
            <person name="James T.Y."/>
            <person name="O'Malley M.A."/>
            <person name="Stajich J.E."/>
            <person name="Spatafora J.W."/>
            <person name="Visel A."/>
            <person name="Grigoriev I.V."/>
        </authorList>
    </citation>
    <scope>NUCLEOTIDE SEQUENCE [LARGE SCALE GENOMIC DNA]</scope>
    <source>
        <strain evidence="3 4">NRRL 1336</strain>
    </source>
</reference>
<dbReference type="GO" id="GO:0060090">
    <property type="term" value="F:molecular adaptor activity"/>
    <property type="evidence" value="ECO:0007669"/>
    <property type="project" value="TreeGrafter"/>
</dbReference>
<feature type="domain" description="CCR4-Not complex component Not1 C-terminal" evidence="1">
    <location>
        <begin position="336"/>
        <end position="683"/>
    </location>
</feature>
<name>A0A1X2IQM5_9FUNG</name>
<dbReference type="Pfam" id="PF25097">
    <property type="entry name" value="ARM_Cnot1"/>
    <property type="match status" value="1"/>
</dbReference>
<dbReference type="GO" id="GO:0030015">
    <property type="term" value="C:CCR4-NOT core complex"/>
    <property type="evidence" value="ECO:0007669"/>
    <property type="project" value="InterPro"/>
</dbReference>
<dbReference type="PANTHER" id="PTHR13162">
    <property type="entry name" value="CCR4-NOT TRANSCRIPTION COMPLEX"/>
    <property type="match status" value="1"/>
</dbReference>